<dbReference type="GO" id="GO:0015031">
    <property type="term" value="P:protein transport"/>
    <property type="evidence" value="ECO:0007669"/>
    <property type="project" value="UniProtKB-KW"/>
</dbReference>
<sequence length="726" mass="84389">MLGKGFAQARQLVPATFQRLQHTAIPAFPSVSTHKVQLERYRRQNPEAQEKWEKRLVLRKPVLQCDEVLPPKIYHAPEWDLDKRADKFDGPPDPMLGYGMTPEKWEYYNKVVWPPNYVVPETGLPKPREVFHCRESLRFSPKRMWHACQLVWTMNIDEALIQLDLQQSKACRLLAEVLQEAKNRAAKEFHIEYPSQMHVAEAFPIQSQIIKGARRHARENWNLIRYRYIHIFVRLEEGDGPGFRKRNKPSDGWDHMRNYYDHLRDRTGKKNRKERPSMLRRVKTILDDRFIRSYCDSRFQSILERNNVRSPFEDPTRNRVVATRTPARRPSSNAPLSSNLFNVPINARLDDIEPPLKQTTVKEIFKEKDVPSPLAFAAKQETEIPKPMEEVRTANSEKIQVPPIAGGSGGSGDGTGSEEANDEEARKRRERMARNTKIGMFVVLGTAAAYFAGFCIYYGRSKRDEDGKVIVDEFADAGFMAPFYRIASSIKLWKDYVVEPARDKLLPDPIQPPYIQPKYTLVIEMKNVLVAPEWTYKTGYRFIKRPALDYFLDVVGYPNFEVVIYTSESNFTGPPVVESIDPKGRIMYKLYRDCTKYMKGVHVKDLSKLNRDLSKVIYIDFDPASFQLNPDNVLRMPKWEGEMSDTALVDLAELLKTIHLSDVDDVRPTLQYYSSFDNPAAEFRKRAMYLAEQEAEKQRQLENKDDGLLKRYSGRLFGFRRHEYAK</sequence>
<keyword evidence="12" id="KW-0811">Translocation</keyword>
<feature type="compositionally biased region" description="Gly residues" evidence="18">
    <location>
        <begin position="406"/>
        <end position="415"/>
    </location>
</feature>
<dbReference type="Pfam" id="PF03031">
    <property type="entry name" value="NIF"/>
    <property type="match status" value="1"/>
</dbReference>
<comment type="similarity">
    <text evidence="3">Belongs to the TIM50 family.</text>
</comment>
<dbReference type="AlphaFoldDB" id="A0AAF3EMG4"/>
<comment type="function">
    <text evidence="1">Essential component of the TIM23 complex, a complex that mediates the translocation of transit peptide-containing proteins across the mitochondrial inner membrane.</text>
</comment>
<organism evidence="21 22">
    <name type="scientific">Mesorhabditis belari</name>
    <dbReference type="NCBI Taxonomy" id="2138241"/>
    <lineage>
        <taxon>Eukaryota</taxon>
        <taxon>Metazoa</taxon>
        <taxon>Ecdysozoa</taxon>
        <taxon>Nematoda</taxon>
        <taxon>Chromadorea</taxon>
        <taxon>Rhabditida</taxon>
        <taxon>Rhabditina</taxon>
        <taxon>Rhabditomorpha</taxon>
        <taxon>Rhabditoidea</taxon>
        <taxon>Rhabditidae</taxon>
        <taxon>Mesorhabditinae</taxon>
        <taxon>Mesorhabditis</taxon>
    </lineage>
</organism>
<evidence type="ECO:0000256" key="13">
    <source>
        <dbReference type="ARBA" id="ARBA00023128"/>
    </source>
</evidence>
<dbReference type="PANTHER" id="PTHR12210">
    <property type="entry name" value="DULLARD PROTEIN PHOSPHATASE"/>
    <property type="match status" value="1"/>
</dbReference>
<evidence type="ECO:0000256" key="3">
    <source>
        <dbReference type="ARBA" id="ARBA00006344"/>
    </source>
</evidence>
<evidence type="ECO:0000256" key="4">
    <source>
        <dbReference type="ARBA" id="ARBA00009451"/>
    </source>
</evidence>
<evidence type="ECO:0000256" key="5">
    <source>
        <dbReference type="ARBA" id="ARBA00022448"/>
    </source>
</evidence>
<evidence type="ECO:0000256" key="11">
    <source>
        <dbReference type="ARBA" id="ARBA00022989"/>
    </source>
</evidence>
<evidence type="ECO:0000313" key="21">
    <source>
        <dbReference type="Proteomes" id="UP000887575"/>
    </source>
</evidence>
<dbReference type="SMART" id="SM00577">
    <property type="entry name" value="CPDc"/>
    <property type="match status" value="1"/>
</dbReference>
<evidence type="ECO:0000256" key="10">
    <source>
        <dbReference type="ARBA" id="ARBA00022980"/>
    </source>
</evidence>
<dbReference type="SUPFAM" id="SSF54843">
    <property type="entry name" value="Ribosomal protein L22"/>
    <property type="match status" value="1"/>
</dbReference>
<keyword evidence="8" id="KW-0653">Protein transport</keyword>
<dbReference type="Proteomes" id="UP000887575">
    <property type="component" value="Unassembled WGS sequence"/>
</dbReference>
<evidence type="ECO:0000256" key="9">
    <source>
        <dbReference type="ARBA" id="ARBA00022946"/>
    </source>
</evidence>
<dbReference type="GO" id="GO:0005840">
    <property type="term" value="C:ribosome"/>
    <property type="evidence" value="ECO:0007669"/>
    <property type="project" value="UniProtKB-KW"/>
</dbReference>
<keyword evidence="6 19" id="KW-0812">Transmembrane</keyword>
<comment type="similarity">
    <text evidence="4 17">Belongs to the universal ribosomal protein uL22 family.</text>
</comment>
<keyword evidence="14 19" id="KW-0472">Membrane</keyword>
<evidence type="ECO:0000256" key="8">
    <source>
        <dbReference type="ARBA" id="ARBA00022927"/>
    </source>
</evidence>
<dbReference type="Gene3D" id="3.90.470.10">
    <property type="entry name" value="Ribosomal protein L22/L17"/>
    <property type="match status" value="1"/>
</dbReference>
<reference evidence="22" key="1">
    <citation type="submission" date="2024-02" db="UniProtKB">
        <authorList>
            <consortium name="WormBaseParasite"/>
        </authorList>
    </citation>
    <scope>IDENTIFICATION</scope>
</reference>
<keyword evidence="10 17" id="KW-0689">Ribosomal protein</keyword>
<feature type="region of interest" description="Disordered" evidence="18">
    <location>
        <begin position="400"/>
        <end position="428"/>
    </location>
</feature>
<feature type="transmembrane region" description="Helical" evidence="19">
    <location>
        <begin position="438"/>
        <end position="459"/>
    </location>
</feature>
<evidence type="ECO:0000256" key="7">
    <source>
        <dbReference type="ARBA" id="ARBA00022792"/>
    </source>
</evidence>
<dbReference type="InterPro" id="IPR050365">
    <property type="entry name" value="TIM50"/>
</dbReference>
<evidence type="ECO:0000256" key="15">
    <source>
        <dbReference type="ARBA" id="ARBA00023274"/>
    </source>
</evidence>
<dbReference type="Gene3D" id="3.40.50.1000">
    <property type="entry name" value="HAD superfamily/HAD-like"/>
    <property type="match status" value="1"/>
</dbReference>
<feature type="domain" description="FCP1 homology" evidence="20">
    <location>
        <begin position="514"/>
        <end position="658"/>
    </location>
</feature>
<comment type="subcellular location">
    <subcellularLocation>
        <location evidence="2">Mitochondrion inner membrane</location>
        <topology evidence="2">Single-pass membrane protein</topology>
    </subcellularLocation>
</comment>
<evidence type="ECO:0000256" key="6">
    <source>
        <dbReference type="ARBA" id="ARBA00022692"/>
    </source>
</evidence>
<evidence type="ECO:0000256" key="19">
    <source>
        <dbReference type="SAM" id="Phobius"/>
    </source>
</evidence>
<dbReference type="GO" id="GO:0005743">
    <property type="term" value="C:mitochondrial inner membrane"/>
    <property type="evidence" value="ECO:0007669"/>
    <property type="project" value="UniProtKB-SubCell"/>
</dbReference>
<evidence type="ECO:0000256" key="12">
    <source>
        <dbReference type="ARBA" id="ARBA00023010"/>
    </source>
</evidence>
<dbReference type="WBParaSite" id="MBELARI_LOCUS15187">
    <property type="protein sequence ID" value="MBELARI_LOCUS15187"/>
    <property type="gene ID" value="MBELARI_LOCUS15187"/>
</dbReference>
<keyword evidence="11 19" id="KW-1133">Transmembrane helix</keyword>
<keyword evidence="21" id="KW-1185">Reference proteome</keyword>
<evidence type="ECO:0000256" key="2">
    <source>
        <dbReference type="ARBA" id="ARBA00004434"/>
    </source>
</evidence>
<dbReference type="GO" id="GO:0006412">
    <property type="term" value="P:translation"/>
    <property type="evidence" value="ECO:0007669"/>
    <property type="project" value="InterPro"/>
</dbReference>
<proteinExistence type="inferred from homology"/>
<dbReference type="InterPro" id="IPR004274">
    <property type="entry name" value="FCP1_dom"/>
</dbReference>
<dbReference type="GO" id="GO:1990904">
    <property type="term" value="C:ribonucleoprotein complex"/>
    <property type="evidence" value="ECO:0007669"/>
    <property type="project" value="UniProtKB-KW"/>
</dbReference>
<dbReference type="InterPro" id="IPR023214">
    <property type="entry name" value="HAD_sf"/>
</dbReference>
<dbReference type="Pfam" id="PF00237">
    <property type="entry name" value="Ribosomal_L22"/>
    <property type="match status" value="1"/>
</dbReference>
<keyword evidence="9" id="KW-0809">Transit peptide</keyword>
<protein>
    <recommendedName>
        <fullName evidence="16">Small C-terminal domain Phosphatase protein 4</fullName>
    </recommendedName>
</protein>
<dbReference type="SUPFAM" id="SSF56784">
    <property type="entry name" value="HAD-like"/>
    <property type="match status" value="1"/>
</dbReference>
<dbReference type="GO" id="GO:0003735">
    <property type="term" value="F:structural constituent of ribosome"/>
    <property type="evidence" value="ECO:0007669"/>
    <property type="project" value="InterPro"/>
</dbReference>
<keyword evidence="5" id="KW-0813">Transport</keyword>
<accession>A0AAF3EMG4</accession>
<dbReference type="InterPro" id="IPR001063">
    <property type="entry name" value="Ribosomal_uL22"/>
</dbReference>
<evidence type="ECO:0000256" key="17">
    <source>
        <dbReference type="RuleBase" id="RU004005"/>
    </source>
</evidence>
<dbReference type="InterPro" id="IPR036394">
    <property type="entry name" value="Ribosomal_uL22_sf"/>
</dbReference>
<name>A0AAF3EMG4_9BILA</name>
<evidence type="ECO:0000313" key="22">
    <source>
        <dbReference type="WBParaSite" id="MBELARI_LOCUS15187"/>
    </source>
</evidence>
<evidence type="ECO:0000256" key="16">
    <source>
        <dbReference type="ARBA" id="ARBA00081363"/>
    </source>
</evidence>
<evidence type="ECO:0000256" key="18">
    <source>
        <dbReference type="SAM" id="MobiDB-lite"/>
    </source>
</evidence>
<dbReference type="PROSITE" id="PS50969">
    <property type="entry name" value="FCP1"/>
    <property type="match status" value="1"/>
</dbReference>
<keyword evidence="13" id="KW-0496">Mitochondrion</keyword>
<evidence type="ECO:0000259" key="20">
    <source>
        <dbReference type="PROSITE" id="PS50969"/>
    </source>
</evidence>
<keyword evidence="15 17" id="KW-0687">Ribonucleoprotein</keyword>
<dbReference type="InterPro" id="IPR036412">
    <property type="entry name" value="HAD-like_sf"/>
</dbReference>
<evidence type="ECO:0000256" key="1">
    <source>
        <dbReference type="ARBA" id="ARBA00002959"/>
    </source>
</evidence>
<evidence type="ECO:0000256" key="14">
    <source>
        <dbReference type="ARBA" id="ARBA00023136"/>
    </source>
</evidence>
<dbReference type="CDD" id="cd07521">
    <property type="entry name" value="HAD_FCP1-like"/>
    <property type="match status" value="1"/>
</dbReference>
<dbReference type="FunFam" id="3.40.50.1000:FF:000019">
    <property type="entry name" value="Mitochondrial import inner membrane translocase subunit TIM50"/>
    <property type="match status" value="1"/>
</dbReference>
<keyword evidence="7" id="KW-0999">Mitochondrion inner membrane</keyword>